<dbReference type="InterPro" id="IPR001245">
    <property type="entry name" value="Ser-Thr/Tyr_kinase_cat_dom"/>
</dbReference>
<evidence type="ECO:0000256" key="7">
    <source>
        <dbReference type="ARBA" id="ARBA00022729"/>
    </source>
</evidence>
<dbReference type="GO" id="GO:0016020">
    <property type="term" value="C:membrane"/>
    <property type="evidence" value="ECO:0007669"/>
    <property type="project" value="UniProtKB-SubCell"/>
</dbReference>
<dbReference type="Pfam" id="PF00560">
    <property type="entry name" value="LRR_1"/>
    <property type="match status" value="9"/>
</dbReference>
<dbReference type="GO" id="GO:0004674">
    <property type="term" value="F:protein serine/threonine kinase activity"/>
    <property type="evidence" value="ECO:0007669"/>
    <property type="project" value="UniProtKB-KW"/>
</dbReference>
<dbReference type="InterPro" id="IPR050994">
    <property type="entry name" value="At_inactive_RLKs"/>
</dbReference>
<dbReference type="InterPro" id="IPR000719">
    <property type="entry name" value="Prot_kinase_dom"/>
</dbReference>
<evidence type="ECO:0000256" key="2">
    <source>
        <dbReference type="ARBA" id="ARBA00008684"/>
    </source>
</evidence>
<keyword evidence="14" id="KW-0675">Receptor</keyword>
<dbReference type="Pfam" id="PF07714">
    <property type="entry name" value="PK_Tyr_Ser-Thr"/>
    <property type="match status" value="1"/>
</dbReference>
<keyword evidence="6 17" id="KW-0812">Transmembrane</keyword>
<dbReference type="EMBL" id="LVLJ01001341">
    <property type="protein sequence ID" value="OAE30344.1"/>
    <property type="molecule type" value="Genomic_DNA"/>
</dbReference>
<organism evidence="20 21">
    <name type="scientific">Marchantia polymorpha subsp. ruderalis</name>
    <dbReference type="NCBI Taxonomy" id="1480154"/>
    <lineage>
        <taxon>Eukaryota</taxon>
        <taxon>Viridiplantae</taxon>
        <taxon>Streptophyta</taxon>
        <taxon>Embryophyta</taxon>
        <taxon>Marchantiophyta</taxon>
        <taxon>Marchantiopsida</taxon>
        <taxon>Marchantiidae</taxon>
        <taxon>Marchantiales</taxon>
        <taxon>Marchantiaceae</taxon>
        <taxon>Marchantia</taxon>
    </lineage>
</organism>
<evidence type="ECO:0000313" key="19">
    <source>
        <dbReference type="EMBL" id="BBN17951.1"/>
    </source>
</evidence>
<evidence type="ECO:0000256" key="17">
    <source>
        <dbReference type="SAM" id="Phobius"/>
    </source>
</evidence>
<evidence type="ECO:0000256" key="11">
    <source>
        <dbReference type="ARBA" id="ARBA00022840"/>
    </source>
</evidence>
<dbReference type="FunFam" id="3.80.10.10:FF:000413">
    <property type="entry name" value="Inactive leucine-rich repeat receptor-like protein kinase"/>
    <property type="match status" value="1"/>
</dbReference>
<evidence type="ECO:0000256" key="15">
    <source>
        <dbReference type="ARBA" id="ARBA00023180"/>
    </source>
</evidence>
<dbReference type="InterPro" id="IPR001611">
    <property type="entry name" value="Leu-rich_rpt"/>
</dbReference>
<dbReference type="InterPro" id="IPR032675">
    <property type="entry name" value="LRR_dom_sf"/>
</dbReference>
<dbReference type="PROSITE" id="PS50011">
    <property type="entry name" value="PROTEIN_KINASE_DOM"/>
    <property type="match status" value="1"/>
</dbReference>
<reference evidence="19" key="2">
    <citation type="journal article" date="2019" name="Curr. Biol.">
        <title>Chromatin organization in early land plants reveals an ancestral association between H3K27me3, transposons, and constitutive heterochromatin.</title>
        <authorList>
            <person name="Montgomery S.A."/>
            <person name="Tanizawa Y."/>
            <person name="Galik B."/>
            <person name="Wang N."/>
            <person name="Ito T."/>
            <person name="Mochizuki T."/>
            <person name="Akimcheva S."/>
            <person name="Bowman J."/>
            <person name="Cognat V."/>
            <person name="Drouard L."/>
            <person name="Ekker H."/>
            <person name="Houng S."/>
            <person name="Kohchi T."/>
            <person name="Lin S."/>
            <person name="Liu L.D."/>
            <person name="Nakamura Y."/>
            <person name="Valeeva L.R."/>
            <person name="Shakirov E.V."/>
            <person name="Shippen D.E."/>
            <person name="Wei W."/>
            <person name="Yagura M."/>
            <person name="Yamaoka S."/>
            <person name="Yamato K.T."/>
            <person name="Liu C."/>
            <person name="Berger F."/>
        </authorList>
    </citation>
    <scope>NUCLEOTIDE SEQUENCE [LARGE SCALE GENOMIC DNA]</scope>
    <source>
        <strain evidence="19">Tak-1</strain>
    </source>
</reference>
<dbReference type="InterPro" id="IPR003591">
    <property type="entry name" value="Leu-rich_rpt_typical-subtyp"/>
</dbReference>
<evidence type="ECO:0000256" key="5">
    <source>
        <dbReference type="ARBA" id="ARBA00022679"/>
    </source>
</evidence>
<evidence type="ECO:0000313" key="20">
    <source>
        <dbReference type="EMBL" id="OAE30344.1"/>
    </source>
</evidence>
<dbReference type="FunFam" id="3.80.10.10:FF:000275">
    <property type="entry name" value="Leucine-rich repeat receptor-like protein kinase"/>
    <property type="match status" value="1"/>
</dbReference>
<accession>A0A176WBM7</accession>
<evidence type="ECO:0000256" key="3">
    <source>
        <dbReference type="ARBA" id="ARBA00022527"/>
    </source>
</evidence>
<dbReference type="InterPro" id="IPR017441">
    <property type="entry name" value="Protein_kinase_ATP_BS"/>
</dbReference>
<name>A0A176WBM7_MARPO</name>
<evidence type="ECO:0000256" key="16">
    <source>
        <dbReference type="PROSITE-ProRule" id="PRU10141"/>
    </source>
</evidence>
<comment type="similarity">
    <text evidence="2">Belongs to the protein kinase superfamily. Ser/Thr protein kinase family.</text>
</comment>
<feature type="transmembrane region" description="Helical" evidence="17">
    <location>
        <begin position="650"/>
        <end position="675"/>
    </location>
</feature>
<dbReference type="PANTHER" id="PTHR48010">
    <property type="entry name" value="OS05G0588300 PROTEIN"/>
    <property type="match status" value="1"/>
</dbReference>
<dbReference type="GO" id="GO:0005524">
    <property type="term" value="F:ATP binding"/>
    <property type="evidence" value="ECO:0007669"/>
    <property type="project" value="UniProtKB-UniRule"/>
</dbReference>
<dbReference type="PROSITE" id="PS00107">
    <property type="entry name" value="PROTEIN_KINASE_ATP"/>
    <property type="match status" value="1"/>
</dbReference>
<gene>
    <name evidence="20" type="ORF">AXG93_4201s1450</name>
    <name evidence="19" type="ORF">Mp_7g18250</name>
</gene>
<evidence type="ECO:0000256" key="9">
    <source>
        <dbReference type="ARBA" id="ARBA00022741"/>
    </source>
</evidence>
<dbReference type="Gene3D" id="3.80.10.10">
    <property type="entry name" value="Ribonuclease Inhibitor"/>
    <property type="match status" value="3"/>
</dbReference>
<evidence type="ECO:0000313" key="22">
    <source>
        <dbReference type="Proteomes" id="UP001162541"/>
    </source>
</evidence>
<dbReference type="InterPro" id="IPR011009">
    <property type="entry name" value="Kinase-like_dom_sf"/>
</dbReference>
<protein>
    <recommendedName>
        <fullName evidence="18">Protein kinase domain-containing protein</fullName>
    </recommendedName>
</protein>
<evidence type="ECO:0000256" key="1">
    <source>
        <dbReference type="ARBA" id="ARBA00004479"/>
    </source>
</evidence>
<reference evidence="22" key="3">
    <citation type="journal article" date="2020" name="Curr. Biol.">
        <title>Chromatin organization in early land plants reveals an ancestral association between H3K27me3, transposons, and constitutive heterochromatin.</title>
        <authorList>
            <person name="Montgomery S.A."/>
            <person name="Tanizawa Y."/>
            <person name="Galik B."/>
            <person name="Wang N."/>
            <person name="Ito T."/>
            <person name="Mochizuki T."/>
            <person name="Akimcheva S."/>
            <person name="Bowman J.L."/>
            <person name="Cognat V."/>
            <person name="Marechal-Drouard L."/>
            <person name="Ekker H."/>
            <person name="Hong S.F."/>
            <person name="Kohchi T."/>
            <person name="Lin S.S."/>
            <person name="Liu L.D."/>
            <person name="Nakamura Y."/>
            <person name="Valeeva L.R."/>
            <person name="Shakirov E.V."/>
            <person name="Shippen D.E."/>
            <person name="Wei W.L."/>
            <person name="Yagura M."/>
            <person name="Yamaoka S."/>
            <person name="Yamato K.T."/>
            <person name="Liu C."/>
            <person name="Berger F."/>
        </authorList>
    </citation>
    <scope>NUCLEOTIDE SEQUENCE [LARGE SCALE GENOMIC DNA]</scope>
    <source>
        <strain evidence="22">Tak-1</strain>
    </source>
</reference>
<dbReference type="Proteomes" id="UP001162541">
    <property type="component" value="Chromosome 7"/>
</dbReference>
<comment type="subcellular location">
    <subcellularLocation>
        <location evidence="1">Membrane</location>
        <topology evidence="1">Single-pass type I membrane protein</topology>
    </subcellularLocation>
</comment>
<proteinExistence type="inferred from homology"/>
<evidence type="ECO:0000256" key="4">
    <source>
        <dbReference type="ARBA" id="ARBA00022614"/>
    </source>
</evidence>
<dbReference type="SUPFAM" id="SSF52058">
    <property type="entry name" value="L domain-like"/>
    <property type="match status" value="2"/>
</dbReference>
<evidence type="ECO:0000259" key="18">
    <source>
        <dbReference type="PROSITE" id="PS50011"/>
    </source>
</evidence>
<sequence length="1013" mass="109113">MALRMARRREGEMTQMCSAGGRGVGCRGLGQGSSMCCCCWNLAVGVFLLLLLLASGAAGSGMRSGNAPRISDEVMALLVFKAGVIDPNSVLSSWNDIDMDPCHWTGITCSSATGRVTDITLVGLSLSGTIARALVKLEELQTLTLANNNFTGPLNGELAEFSDLKVLNVSHNALSGSIPASFGSAGNLYALDLSNNAFTGTLPPELFSYNCQSLRIVSVSVNSLEGPIPASIGSCFEVQSLNFSYNSLSGKIPDGIWALESLLDIDLSFNLLTGQIPVGVGFLKNLTSLRLQSNNLSGGVPAELGNCGLLEHLVLNNNSLIGELPIQLGNLKSLVTFNVRDNFLSGSVPSWVVNMTFIRELNLASNGFSGQIPSFIGFLYQLSSIDLSANNFSGPVPHEMMTLQNLQYVSLSDNSLTGVIPPFLSGCGSLLSIDLSRNLFDGSFPAQIMSCSNLQHINLAENMLSSSVPEEIGFMPGLQLLDVSSNQLLGPIPSTLGNATQIRVLRLQRNNFSGPIPAELGNSTLLIELNLSENNLSGPIPLELGKLADLEMLDLSHNSFSGVIPEGLGLLTKLVVIDVSHNQLQGPIPTDGIFSQMNTTAFEQNAGLCGTAVNISCTTFPNPLIIDPNDPNAIPGTLSPLFRSKRSQTILSVSAITAISAAAAIALGVIMVTLLNMYAQTRRRSNIFTIDSDPQSPSAAEMAMGKLVMFTRRSDPKSDDWMASAHAILNKDCEIGRGGFGTVFKAILAHGETVAVKKLMVQSLVKSQGEFEKVVHMLGNVKHPNLVGLQGYYWTDQLQLLVYDYVPNGNLYSQLHERREDEPPLSWRLRFRIALGTALGLAHLHHGCVPSLIHYDVKSSNVLLDDEYEARISDYSLAKLLPKLDTYVMSSKMQSALGYMAPEFACQSLKITEKCDVYGFGVLLLELVTGRRPVEYMEDDVVILCDFVRALLDEGRALSCVDSKLLSFPEDEVLPIIKLGLICTSQVPSNRPSMAEVVQILELIRPLVESRGS</sequence>
<evidence type="ECO:0000256" key="13">
    <source>
        <dbReference type="ARBA" id="ARBA00023136"/>
    </source>
</evidence>
<keyword evidence="15" id="KW-0325">Glycoprotein</keyword>
<keyword evidence="21" id="KW-1185">Reference proteome</keyword>
<dbReference type="EMBL" id="AP019872">
    <property type="protein sequence ID" value="BBN17951.1"/>
    <property type="molecule type" value="Genomic_DNA"/>
</dbReference>
<feature type="domain" description="Protein kinase" evidence="18">
    <location>
        <begin position="729"/>
        <end position="1008"/>
    </location>
</feature>
<dbReference type="Pfam" id="PF08263">
    <property type="entry name" value="LRRNT_2"/>
    <property type="match status" value="1"/>
</dbReference>
<keyword evidence="12 17" id="KW-1133">Transmembrane helix</keyword>
<dbReference type="SMART" id="SM00369">
    <property type="entry name" value="LRR_TYP"/>
    <property type="match status" value="8"/>
</dbReference>
<keyword evidence="13 17" id="KW-0472">Membrane</keyword>
<keyword evidence="11 16" id="KW-0067">ATP-binding</keyword>
<dbReference type="Gene3D" id="1.10.510.10">
    <property type="entry name" value="Transferase(Phosphotransferase) domain 1"/>
    <property type="match status" value="1"/>
</dbReference>
<feature type="binding site" evidence="16">
    <location>
        <position position="758"/>
    </location>
    <ligand>
        <name>ATP</name>
        <dbReference type="ChEBI" id="CHEBI:30616"/>
    </ligand>
</feature>
<dbReference type="FunFam" id="1.10.510.10:FF:000267">
    <property type="entry name" value="probable LRR receptor-like serine/threonine-protein kinase IRK"/>
    <property type="match status" value="1"/>
</dbReference>
<evidence type="ECO:0000256" key="14">
    <source>
        <dbReference type="ARBA" id="ARBA00023170"/>
    </source>
</evidence>
<keyword evidence="8" id="KW-0677">Repeat</keyword>
<dbReference type="SMART" id="SM00220">
    <property type="entry name" value="S_TKc"/>
    <property type="match status" value="1"/>
</dbReference>
<evidence type="ECO:0000256" key="10">
    <source>
        <dbReference type="ARBA" id="ARBA00022777"/>
    </source>
</evidence>
<dbReference type="FunFam" id="3.80.10.10:FF:000095">
    <property type="entry name" value="LRR receptor-like serine/threonine-protein kinase GSO1"/>
    <property type="match status" value="1"/>
</dbReference>
<dbReference type="Proteomes" id="UP000077202">
    <property type="component" value="Unassembled WGS sequence"/>
</dbReference>
<evidence type="ECO:0000256" key="6">
    <source>
        <dbReference type="ARBA" id="ARBA00022692"/>
    </source>
</evidence>
<evidence type="ECO:0000256" key="12">
    <source>
        <dbReference type="ARBA" id="ARBA00022989"/>
    </source>
</evidence>
<keyword evidence="7" id="KW-0732">Signal</keyword>
<evidence type="ECO:0000256" key="8">
    <source>
        <dbReference type="ARBA" id="ARBA00022737"/>
    </source>
</evidence>
<keyword evidence="9 16" id="KW-0547">Nucleotide-binding</keyword>
<dbReference type="InterPro" id="IPR013210">
    <property type="entry name" value="LRR_N_plant-typ"/>
</dbReference>
<keyword evidence="3" id="KW-0723">Serine/threonine-protein kinase</keyword>
<keyword evidence="10" id="KW-0418">Kinase</keyword>
<dbReference type="SUPFAM" id="SSF56112">
    <property type="entry name" value="Protein kinase-like (PK-like)"/>
    <property type="match status" value="1"/>
</dbReference>
<evidence type="ECO:0000313" key="21">
    <source>
        <dbReference type="Proteomes" id="UP000077202"/>
    </source>
</evidence>
<dbReference type="Pfam" id="PF13855">
    <property type="entry name" value="LRR_8"/>
    <property type="match status" value="1"/>
</dbReference>
<dbReference type="PANTHER" id="PTHR48010:SF19">
    <property type="entry name" value="PROTEIN KINASE DOMAIN-CONTAINING PROTEIN"/>
    <property type="match status" value="1"/>
</dbReference>
<keyword evidence="5" id="KW-0808">Transferase</keyword>
<dbReference type="PROSITE" id="PS00108">
    <property type="entry name" value="PROTEIN_KINASE_ST"/>
    <property type="match status" value="1"/>
</dbReference>
<dbReference type="AlphaFoldDB" id="A0A176WBM7"/>
<reference evidence="20 21" key="1">
    <citation type="submission" date="2016-03" db="EMBL/GenBank/DDBJ databases">
        <title>Mechanisms controlling the formation of the plant cell surface in tip-growing cells are functionally conserved among land plants.</title>
        <authorList>
            <person name="Honkanen S."/>
            <person name="Jones V.A."/>
            <person name="Morieri G."/>
            <person name="Champion C."/>
            <person name="Hetherington A.J."/>
            <person name="Kelly S."/>
            <person name="Saint-Marcoux D."/>
            <person name="Proust H."/>
            <person name="Prescott H."/>
            <person name="Dolan L."/>
        </authorList>
    </citation>
    <scope>NUCLEOTIDE SEQUENCE [LARGE SCALE GENOMIC DNA]</scope>
    <source>
        <strain evidence="21">cv. Tak-1 and cv. Tak-2</strain>
        <tissue evidence="20">Whole gametophyte</tissue>
    </source>
</reference>
<dbReference type="FunFam" id="3.30.200.20:FF:000295">
    <property type="entry name" value="probable LRR receptor-like serine/threonine-protein kinase IRK"/>
    <property type="match status" value="1"/>
</dbReference>
<dbReference type="InterPro" id="IPR008271">
    <property type="entry name" value="Ser/Thr_kinase_AS"/>
</dbReference>
<dbReference type="CDD" id="cd14066">
    <property type="entry name" value="STKc_IRAK"/>
    <property type="match status" value="1"/>
</dbReference>
<keyword evidence="4" id="KW-0433">Leucine-rich repeat</keyword>
<dbReference type="Gene3D" id="3.30.200.20">
    <property type="entry name" value="Phosphorylase Kinase, domain 1"/>
    <property type="match status" value="1"/>
</dbReference>